<keyword evidence="3" id="KW-0547">Nucleotide-binding</keyword>
<organism evidence="13">
    <name type="scientific">bioreactor metagenome</name>
    <dbReference type="NCBI Taxonomy" id="1076179"/>
    <lineage>
        <taxon>unclassified sequences</taxon>
        <taxon>metagenomes</taxon>
        <taxon>ecological metagenomes</taxon>
    </lineage>
</organism>
<evidence type="ECO:0000313" key="13">
    <source>
        <dbReference type="EMBL" id="MPM07322.1"/>
    </source>
</evidence>
<evidence type="ECO:0000259" key="12">
    <source>
        <dbReference type="PROSITE" id="PS51194"/>
    </source>
</evidence>
<dbReference type="CDD" id="cd17920">
    <property type="entry name" value="DEXHc_RecQ"/>
    <property type="match status" value="1"/>
</dbReference>
<dbReference type="PANTHER" id="PTHR13710">
    <property type="entry name" value="DNA HELICASE RECQ FAMILY MEMBER"/>
    <property type="match status" value="1"/>
</dbReference>
<dbReference type="InterPro" id="IPR004589">
    <property type="entry name" value="DNA_helicase_ATP-dep_RecQ"/>
</dbReference>
<dbReference type="PROSITE" id="PS51192">
    <property type="entry name" value="HELICASE_ATP_BIND_1"/>
    <property type="match status" value="1"/>
</dbReference>
<gene>
    <name evidence="13" type="primary">dbpA_17</name>
    <name evidence="13" type="ORF">SDC9_53628</name>
</gene>
<name>A0A644WU24_9ZZZZ</name>
<dbReference type="GO" id="GO:0046872">
    <property type="term" value="F:metal ion binding"/>
    <property type="evidence" value="ECO:0007669"/>
    <property type="project" value="UniProtKB-KW"/>
</dbReference>
<evidence type="ECO:0000256" key="3">
    <source>
        <dbReference type="ARBA" id="ARBA00022741"/>
    </source>
</evidence>
<dbReference type="Gene3D" id="3.40.50.300">
    <property type="entry name" value="P-loop containing nucleotide triphosphate hydrolases"/>
    <property type="match status" value="2"/>
</dbReference>
<dbReference type="SMART" id="SM00490">
    <property type="entry name" value="HELICc"/>
    <property type="match status" value="1"/>
</dbReference>
<dbReference type="EC" id="5.6.2.4" evidence="10"/>
<sequence>MDNRTKILSVLQQYWGYKMFRPMQEDIILSVLDGKDTLALLPTGGGKSITFQVPALAKEGLCIVISPLIALMKDQVENLKRRRIKAYAIHSGLNQYEIEIILNNCLYDDVKFLYVSPERLETEMFLLRLQKMRVNLIAVDEAHCISQWGFDFRPPYRNIAKIRTLIPEVPIVALTATATPKVVEDIMDQLAFRKKNVFQQSFYRSNLSYNAIQEEDKTGRLLKLLSEYKGTAIVYVRNRRKTKEYADFLQRNKISAHFYHAGLLPAERDKRQSEWIDGKVRVMVSTNAFGMGIDKPDVRLVVHMDIPDCVEAYFQEAGRGGRDGNMSHAWMLWTHGDLTEAEKMLEASFPEPELISRIYNALGNYFQIVLGTGKLTTWNFEISDFCSRYTLPAVETFNAIRILEKEGYISLSEAIHTPSKVKMLADKNEIYRFQVENREMSPFVELILRMYSGLFTDFVRIDEFAVARKMNADKSIVINGLKKLDKLGLISYEPASDSPRITFLSDRIDHKNVVFSPEHYFNRKKEAHERLESMKSYLTNTTRCRSQLLLEYFGESKSRRCAMCDICEKRSDTGVSEYKFNEILDRVKPVLKEAPMPYDRIMDLFGTMDSEKAASAIRWMMDNGKIGMDDDGNLFWK</sequence>
<keyword evidence="4 13" id="KW-0378">Hydrolase</keyword>
<dbReference type="Pfam" id="PF00270">
    <property type="entry name" value="DEAD"/>
    <property type="match status" value="1"/>
</dbReference>
<evidence type="ECO:0000256" key="1">
    <source>
        <dbReference type="ARBA" id="ARBA00005446"/>
    </source>
</evidence>
<evidence type="ECO:0000256" key="5">
    <source>
        <dbReference type="ARBA" id="ARBA00022806"/>
    </source>
</evidence>
<dbReference type="InterPro" id="IPR011545">
    <property type="entry name" value="DEAD/DEAH_box_helicase_dom"/>
</dbReference>
<keyword evidence="6" id="KW-0067">ATP-binding</keyword>
<keyword evidence="8" id="KW-0413">Isomerase</keyword>
<evidence type="ECO:0000256" key="10">
    <source>
        <dbReference type="ARBA" id="ARBA00034808"/>
    </source>
</evidence>
<dbReference type="AlphaFoldDB" id="A0A644WU24"/>
<reference evidence="13" key="1">
    <citation type="submission" date="2019-08" db="EMBL/GenBank/DDBJ databases">
        <authorList>
            <person name="Kucharzyk K."/>
            <person name="Murdoch R.W."/>
            <person name="Higgins S."/>
            <person name="Loffler F."/>
        </authorList>
    </citation>
    <scope>NUCLEOTIDE SEQUENCE</scope>
</reference>
<dbReference type="NCBIfam" id="TIGR00614">
    <property type="entry name" value="recQ_fam"/>
    <property type="match status" value="1"/>
</dbReference>
<evidence type="ECO:0000259" key="11">
    <source>
        <dbReference type="PROSITE" id="PS51192"/>
    </source>
</evidence>
<comment type="caution">
    <text evidence="13">The sequence shown here is derived from an EMBL/GenBank/DDBJ whole genome shotgun (WGS) entry which is preliminary data.</text>
</comment>
<dbReference type="GO" id="GO:0043138">
    <property type="term" value="F:3'-5' DNA helicase activity"/>
    <property type="evidence" value="ECO:0007669"/>
    <property type="project" value="UniProtKB-EC"/>
</dbReference>
<evidence type="ECO:0000256" key="9">
    <source>
        <dbReference type="ARBA" id="ARBA00034617"/>
    </source>
</evidence>
<dbReference type="GO" id="GO:0003677">
    <property type="term" value="F:DNA binding"/>
    <property type="evidence" value="ECO:0007669"/>
    <property type="project" value="UniProtKB-KW"/>
</dbReference>
<dbReference type="GO" id="GO:0009378">
    <property type="term" value="F:four-way junction helicase activity"/>
    <property type="evidence" value="ECO:0007669"/>
    <property type="project" value="TreeGrafter"/>
</dbReference>
<dbReference type="InterPro" id="IPR014001">
    <property type="entry name" value="Helicase_ATP-bd"/>
</dbReference>
<dbReference type="EMBL" id="VSSQ01001323">
    <property type="protein sequence ID" value="MPM07322.1"/>
    <property type="molecule type" value="Genomic_DNA"/>
</dbReference>
<dbReference type="PANTHER" id="PTHR13710:SF105">
    <property type="entry name" value="ATP-DEPENDENT DNA HELICASE Q1"/>
    <property type="match status" value="1"/>
</dbReference>
<comment type="catalytic activity">
    <reaction evidence="9">
        <text>Couples ATP hydrolysis with the unwinding of duplex DNA by translocating in the 3'-5' direction.</text>
        <dbReference type="EC" id="5.6.2.4"/>
    </reaction>
</comment>
<dbReference type="Pfam" id="PF00271">
    <property type="entry name" value="Helicase_C"/>
    <property type="match status" value="1"/>
</dbReference>
<comment type="similarity">
    <text evidence="1">Belongs to the helicase family. RecQ subfamily.</text>
</comment>
<dbReference type="InterPro" id="IPR027417">
    <property type="entry name" value="P-loop_NTPase"/>
</dbReference>
<dbReference type="InterPro" id="IPR036388">
    <property type="entry name" value="WH-like_DNA-bd_sf"/>
</dbReference>
<proteinExistence type="inferred from homology"/>
<dbReference type="FunFam" id="3.40.50.300:FF:001389">
    <property type="entry name" value="ATP-dependent DNA helicase RecQ"/>
    <property type="match status" value="1"/>
</dbReference>
<dbReference type="GO" id="GO:0016787">
    <property type="term" value="F:hydrolase activity"/>
    <property type="evidence" value="ECO:0007669"/>
    <property type="project" value="UniProtKB-KW"/>
</dbReference>
<evidence type="ECO:0000256" key="4">
    <source>
        <dbReference type="ARBA" id="ARBA00022801"/>
    </source>
</evidence>
<dbReference type="GO" id="GO:0030894">
    <property type="term" value="C:replisome"/>
    <property type="evidence" value="ECO:0007669"/>
    <property type="project" value="TreeGrafter"/>
</dbReference>
<evidence type="ECO:0000256" key="2">
    <source>
        <dbReference type="ARBA" id="ARBA00022723"/>
    </source>
</evidence>
<evidence type="ECO:0000256" key="8">
    <source>
        <dbReference type="ARBA" id="ARBA00023235"/>
    </source>
</evidence>
<evidence type="ECO:0000256" key="7">
    <source>
        <dbReference type="ARBA" id="ARBA00023125"/>
    </source>
</evidence>
<dbReference type="SUPFAM" id="SSF52540">
    <property type="entry name" value="P-loop containing nucleoside triphosphate hydrolases"/>
    <property type="match status" value="1"/>
</dbReference>
<keyword evidence="2" id="KW-0479">Metal-binding</keyword>
<feature type="domain" description="Helicase ATP-binding" evidence="11">
    <location>
        <begin position="28"/>
        <end position="196"/>
    </location>
</feature>
<dbReference type="InterPro" id="IPR001650">
    <property type="entry name" value="Helicase_C-like"/>
</dbReference>
<dbReference type="GO" id="GO:0006281">
    <property type="term" value="P:DNA repair"/>
    <property type="evidence" value="ECO:0007669"/>
    <property type="project" value="TreeGrafter"/>
</dbReference>
<dbReference type="GO" id="GO:0005524">
    <property type="term" value="F:ATP binding"/>
    <property type="evidence" value="ECO:0007669"/>
    <property type="project" value="UniProtKB-KW"/>
</dbReference>
<feature type="domain" description="Helicase C-terminal" evidence="12">
    <location>
        <begin position="220"/>
        <end position="366"/>
    </location>
</feature>
<dbReference type="Pfam" id="PF16124">
    <property type="entry name" value="RecQ_Zn_bind"/>
    <property type="match status" value="1"/>
</dbReference>
<dbReference type="PROSITE" id="PS51194">
    <property type="entry name" value="HELICASE_CTER"/>
    <property type="match status" value="1"/>
</dbReference>
<keyword evidence="7" id="KW-0238">DNA-binding</keyword>
<dbReference type="GO" id="GO:0006310">
    <property type="term" value="P:DNA recombination"/>
    <property type="evidence" value="ECO:0007669"/>
    <property type="project" value="InterPro"/>
</dbReference>
<protein>
    <recommendedName>
        <fullName evidence="10">DNA 3'-5' helicase</fullName>
        <ecNumber evidence="10">5.6.2.4</ecNumber>
    </recommendedName>
</protein>
<accession>A0A644WU24</accession>
<dbReference type="GO" id="GO:0005737">
    <property type="term" value="C:cytoplasm"/>
    <property type="evidence" value="ECO:0007669"/>
    <property type="project" value="TreeGrafter"/>
</dbReference>
<keyword evidence="5 13" id="KW-0347">Helicase</keyword>
<evidence type="ECO:0000256" key="6">
    <source>
        <dbReference type="ARBA" id="ARBA00022840"/>
    </source>
</evidence>
<dbReference type="InterPro" id="IPR032284">
    <property type="entry name" value="RecQ_Zn-bd"/>
</dbReference>
<dbReference type="SMART" id="SM00487">
    <property type="entry name" value="DEXDc"/>
    <property type="match status" value="1"/>
</dbReference>
<dbReference type="Gene3D" id="1.10.10.10">
    <property type="entry name" value="Winged helix-like DNA-binding domain superfamily/Winged helix DNA-binding domain"/>
    <property type="match status" value="1"/>
</dbReference>
<dbReference type="GO" id="GO:0043590">
    <property type="term" value="C:bacterial nucleoid"/>
    <property type="evidence" value="ECO:0007669"/>
    <property type="project" value="TreeGrafter"/>
</dbReference>